<reference evidence="1" key="1">
    <citation type="submission" date="2019-08" db="EMBL/GenBank/DDBJ databases">
        <authorList>
            <person name="Kucharzyk K."/>
            <person name="Murdoch R.W."/>
            <person name="Higgins S."/>
            <person name="Loffler F."/>
        </authorList>
    </citation>
    <scope>NUCLEOTIDE SEQUENCE</scope>
</reference>
<gene>
    <name evidence="1" type="ORF">SDC9_61392</name>
</gene>
<comment type="caution">
    <text evidence="1">The sequence shown here is derived from an EMBL/GenBank/DDBJ whole genome shotgun (WGS) entry which is preliminary data.</text>
</comment>
<evidence type="ECO:0000313" key="1">
    <source>
        <dbReference type="EMBL" id="MPM15027.1"/>
    </source>
</evidence>
<proteinExistence type="predicted"/>
<sequence length="95" mass="10798">MEFRAVLHCISLIYLRQTSIQSVFQNFPNAKISAAMTIPGWVNASPQLTPDLPELRLCHISREVSWKSRVALGYVSGFQQLKRSVEEKHNLCVVL</sequence>
<protein>
    <submittedName>
        <fullName evidence="1">Uncharacterized protein</fullName>
    </submittedName>
</protein>
<accession>A0A644XGJ1</accession>
<dbReference type="EMBL" id="VSSQ01002374">
    <property type="protein sequence ID" value="MPM15027.1"/>
    <property type="molecule type" value="Genomic_DNA"/>
</dbReference>
<dbReference type="AlphaFoldDB" id="A0A644XGJ1"/>
<organism evidence="1">
    <name type="scientific">bioreactor metagenome</name>
    <dbReference type="NCBI Taxonomy" id="1076179"/>
    <lineage>
        <taxon>unclassified sequences</taxon>
        <taxon>metagenomes</taxon>
        <taxon>ecological metagenomes</taxon>
    </lineage>
</organism>
<name>A0A644XGJ1_9ZZZZ</name>